<dbReference type="InterPro" id="IPR001173">
    <property type="entry name" value="Glyco_trans_2-like"/>
</dbReference>
<dbReference type="Gene3D" id="3.90.550.10">
    <property type="entry name" value="Spore Coat Polysaccharide Biosynthesis Protein SpsA, Chain A"/>
    <property type="match status" value="1"/>
</dbReference>
<dbReference type="PANTHER" id="PTHR43685">
    <property type="entry name" value="GLYCOSYLTRANSFERASE"/>
    <property type="match status" value="1"/>
</dbReference>
<evidence type="ECO:0000259" key="1">
    <source>
        <dbReference type="Pfam" id="PF00535"/>
    </source>
</evidence>
<dbReference type="EMBL" id="LJJB01000007">
    <property type="protein sequence ID" value="KQL48717.1"/>
    <property type="molecule type" value="Genomic_DNA"/>
</dbReference>
<dbReference type="CDD" id="cd06433">
    <property type="entry name" value="GT_2_WfgS_like"/>
    <property type="match status" value="1"/>
</dbReference>
<evidence type="ECO:0000313" key="3">
    <source>
        <dbReference type="Proteomes" id="UP000051063"/>
    </source>
</evidence>
<dbReference type="InterPro" id="IPR050834">
    <property type="entry name" value="Glycosyltransf_2"/>
</dbReference>
<dbReference type="Proteomes" id="UP000051063">
    <property type="component" value="Unassembled WGS sequence"/>
</dbReference>
<organism evidence="2 3">
    <name type="scientific">Brevibacillus choshinensis</name>
    <dbReference type="NCBI Taxonomy" id="54911"/>
    <lineage>
        <taxon>Bacteria</taxon>
        <taxon>Bacillati</taxon>
        <taxon>Bacillota</taxon>
        <taxon>Bacilli</taxon>
        <taxon>Bacillales</taxon>
        <taxon>Paenibacillaceae</taxon>
        <taxon>Brevibacillus</taxon>
    </lineage>
</organism>
<accession>A0ABR5NB22</accession>
<dbReference type="SUPFAM" id="SSF53448">
    <property type="entry name" value="Nucleotide-diphospho-sugar transferases"/>
    <property type="match status" value="1"/>
</dbReference>
<sequence>MDHQGLPLVSVITPSFNQGRFIKETIESVLGQDYPNIEHIVVDGGSTDVTISILQQYSHFGDRFRFVSEKDRGQSHAINKGLSMARGEIIGWLNSDDTYQPGAIRKAVQALQSRPDCGMAHGKCYVINEHSQVQTALHVTPADYNNLYHGCVVCQPAAFIRKNVFQQMDGVDEALNFCMDYDLWIRIAQSYPIAYVNDFLANARVYSTTKTATQWHTVGISEVLMTVEKHYGSVSPTWLRHAPHYRKKPVQASPSVNANRTDIPATFGHPDKISSMNRYGDLWAPPLFRITVQTDPSITTLLVKGKAQSTYPGHPLHFPCNVLVNGVAVGTFMASSPFFVWDIPLDSGRPVNQVDILASKFMKDPSGSNRMISYIAENVMPLTAAETAFFKRSQNFFKR</sequence>
<protein>
    <recommendedName>
        <fullName evidence="1">Glycosyltransferase 2-like domain-containing protein</fullName>
    </recommendedName>
</protein>
<gene>
    <name evidence="2" type="ORF">AN963_02645</name>
</gene>
<comment type="caution">
    <text evidence="2">The sequence shown here is derived from an EMBL/GenBank/DDBJ whole genome shotgun (WGS) entry which is preliminary data.</text>
</comment>
<dbReference type="Pfam" id="PF00535">
    <property type="entry name" value="Glycos_transf_2"/>
    <property type="match status" value="1"/>
</dbReference>
<dbReference type="PANTHER" id="PTHR43685:SF2">
    <property type="entry name" value="GLYCOSYLTRANSFERASE 2-LIKE DOMAIN-CONTAINING PROTEIN"/>
    <property type="match status" value="1"/>
</dbReference>
<reference evidence="2 3" key="1">
    <citation type="submission" date="2015-09" db="EMBL/GenBank/DDBJ databases">
        <title>Genome sequencing project for genomic taxonomy and phylogenomics of Bacillus-like bacteria.</title>
        <authorList>
            <person name="Liu B."/>
            <person name="Wang J."/>
            <person name="Zhu Y."/>
            <person name="Liu G."/>
            <person name="Chen Q."/>
            <person name="Chen Z."/>
            <person name="Lan J."/>
            <person name="Che J."/>
            <person name="Ge C."/>
            <person name="Shi H."/>
            <person name="Pan Z."/>
            <person name="Liu X."/>
        </authorList>
    </citation>
    <scope>NUCLEOTIDE SEQUENCE [LARGE SCALE GENOMIC DNA]</scope>
    <source>
        <strain evidence="2 3">DSM 8552</strain>
    </source>
</reference>
<evidence type="ECO:0000313" key="2">
    <source>
        <dbReference type="EMBL" id="KQL48717.1"/>
    </source>
</evidence>
<feature type="domain" description="Glycosyltransferase 2-like" evidence="1">
    <location>
        <begin position="10"/>
        <end position="129"/>
    </location>
</feature>
<dbReference type="RefSeq" id="WP_055743008.1">
    <property type="nucleotide sequence ID" value="NZ_LJJB01000007.1"/>
</dbReference>
<dbReference type="InterPro" id="IPR029044">
    <property type="entry name" value="Nucleotide-diphossugar_trans"/>
</dbReference>
<name>A0ABR5NB22_BRECH</name>
<proteinExistence type="predicted"/>
<keyword evidence="3" id="KW-1185">Reference proteome</keyword>